<feature type="domain" description="FHA" evidence="2">
    <location>
        <begin position="826"/>
        <end position="882"/>
    </location>
</feature>
<dbReference type="GO" id="GO:0031011">
    <property type="term" value="C:Ino80 complex"/>
    <property type="evidence" value="ECO:0007669"/>
    <property type="project" value="InterPro"/>
</dbReference>
<dbReference type="Proteomes" id="UP000243459">
    <property type="component" value="Chromosome 4"/>
</dbReference>
<dbReference type="InterPro" id="IPR037912">
    <property type="entry name" value="MCRS1"/>
</dbReference>
<feature type="region of interest" description="Disordered" evidence="1">
    <location>
        <begin position="502"/>
        <end position="524"/>
    </location>
</feature>
<dbReference type="OMA" id="IPHETNQ"/>
<reference evidence="4" key="1">
    <citation type="journal article" date="2017" name="Nat. Commun.">
        <title>The asparagus genome sheds light on the origin and evolution of a young Y chromosome.</title>
        <authorList>
            <person name="Harkess A."/>
            <person name="Zhou J."/>
            <person name="Xu C."/>
            <person name="Bowers J.E."/>
            <person name="Van der Hulst R."/>
            <person name="Ayyampalayam S."/>
            <person name="Mercati F."/>
            <person name="Riccardi P."/>
            <person name="McKain M.R."/>
            <person name="Kakrana A."/>
            <person name="Tang H."/>
            <person name="Ray J."/>
            <person name="Groenendijk J."/>
            <person name="Arikit S."/>
            <person name="Mathioni S.M."/>
            <person name="Nakano M."/>
            <person name="Shan H."/>
            <person name="Telgmann-Rauber A."/>
            <person name="Kanno A."/>
            <person name="Yue Z."/>
            <person name="Chen H."/>
            <person name="Li W."/>
            <person name="Chen Y."/>
            <person name="Xu X."/>
            <person name="Zhang Y."/>
            <person name="Luo S."/>
            <person name="Chen H."/>
            <person name="Gao J."/>
            <person name="Mao Z."/>
            <person name="Pires J.C."/>
            <person name="Luo M."/>
            <person name="Kudrna D."/>
            <person name="Wing R.A."/>
            <person name="Meyers B.C."/>
            <person name="Yi K."/>
            <person name="Kong H."/>
            <person name="Lavrijsen P."/>
            <person name="Sunseri F."/>
            <person name="Falavigna A."/>
            <person name="Ye Y."/>
            <person name="Leebens-Mack J.H."/>
            <person name="Chen G."/>
        </authorList>
    </citation>
    <scope>NUCLEOTIDE SEQUENCE [LARGE SCALE GENOMIC DNA]</scope>
    <source>
        <strain evidence="4">cv. DH0086</strain>
    </source>
</reference>
<accession>A0A5P1F8U1</accession>
<sequence>MGALTTLTKWIPEDDLLLKNAVEGGASLESLAKGAVQFSRRFTIRELQDRWRSLLYDLDTSTEASARIVEIEIELAASNLPKPNRACNSNFKGNEASSGKRRSDSVRSHYYAMRKRIRSEPCASSASLLMPPAYLADNGYDNGLMDQTKFQNKQSVDNFALQMPCSNDFGHPETGYDSGHHTFDKLMRVDSTVTNVPHQLYHPEHVGSVEDEIRDGASREAYLYGITGAENITSAQCDEAEFNNGNKSSEHNFQQRDFPNILGENLISENSPDVHEICQSNALDSPYKNDSIGTKALSGFDSSNNNHEVRCYDSVRNDNLSSRVPDSSHSFHQFGYSSPSSGLPIWRTMEDIATPTMPMDGHCTEKDPRVLNMDGHENIDAPQRDVSMPEPKLDTGMSGSGLNNPAIMPENEFMDFSETYMDFDNDESFLFIDVDEKDDTDRPCLGLSSILLSSPSGSQHGIADSNDLGTTNVSETCLGIPDAAYPEKPVVLRDKMHSSLHNDENTSAADVNIPSTSTQTPKTAEPRQEFMICALNMQDLEVPDNDHIIFPDHGCSPFSSNPEQLDRETGRSLSVSVSAIDGRGPVGDLNKLKEHTTNAQSLSMSKLGVIHTCDGCAVETESFSRRSMAGGSRCAGASVGEPKPSNSDTAVLNSAPVAALEEENTDLAFDNQDNPDTSFASFLETHLQDADDVKPHPTESHPEEENMQASHRTCLLPDANLVSGLSDTAAVISTSDKEEQFSESEDDVPYFSDIEAMILDMDLGTYDEESCLFSKEVSRYQHMDMKNTIRWEQGFLSHINRSISSHGAFAVFYGRHLKYFIRDPEVSVGRETKDAKVDIDLGREGRANKISRRQAIIKMDEEGSFTLKNIGKFSIFVNGKEVPAKKQINLLSHSLIKIQDMHFAFEVNESAVRNHIKRQRSRGESAFRFDWKSEQNP</sequence>
<dbReference type="Pfam" id="PF13325">
    <property type="entry name" value="MCRS_N"/>
    <property type="match status" value="1"/>
</dbReference>
<feature type="region of interest" description="Disordered" evidence="1">
    <location>
        <begin position="628"/>
        <end position="650"/>
    </location>
</feature>
<dbReference type="GO" id="GO:0045944">
    <property type="term" value="P:positive regulation of transcription by RNA polymerase II"/>
    <property type="evidence" value="ECO:0007669"/>
    <property type="project" value="TreeGrafter"/>
</dbReference>
<evidence type="ECO:0000259" key="2">
    <source>
        <dbReference type="PROSITE" id="PS50006"/>
    </source>
</evidence>
<dbReference type="OrthoDB" id="10262769at2759"/>
<feature type="compositionally biased region" description="Polar residues" evidence="1">
    <location>
        <begin position="505"/>
        <end position="522"/>
    </location>
</feature>
<dbReference type="AlphaFoldDB" id="A0A5P1F8U1"/>
<evidence type="ECO:0000256" key="1">
    <source>
        <dbReference type="SAM" id="MobiDB-lite"/>
    </source>
</evidence>
<dbReference type="Pfam" id="PF00498">
    <property type="entry name" value="FHA"/>
    <property type="match status" value="1"/>
</dbReference>
<keyword evidence="4" id="KW-1185">Reference proteome</keyword>
<proteinExistence type="predicted"/>
<organism evidence="3 4">
    <name type="scientific">Asparagus officinalis</name>
    <name type="common">Garden asparagus</name>
    <dbReference type="NCBI Taxonomy" id="4686"/>
    <lineage>
        <taxon>Eukaryota</taxon>
        <taxon>Viridiplantae</taxon>
        <taxon>Streptophyta</taxon>
        <taxon>Embryophyta</taxon>
        <taxon>Tracheophyta</taxon>
        <taxon>Spermatophyta</taxon>
        <taxon>Magnoliopsida</taxon>
        <taxon>Liliopsida</taxon>
        <taxon>Asparagales</taxon>
        <taxon>Asparagaceae</taxon>
        <taxon>Asparagoideae</taxon>
        <taxon>Asparagus</taxon>
    </lineage>
</organism>
<dbReference type="GO" id="GO:0044545">
    <property type="term" value="C:NSL complex"/>
    <property type="evidence" value="ECO:0007669"/>
    <property type="project" value="TreeGrafter"/>
</dbReference>
<dbReference type="PROSITE" id="PS50006">
    <property type="entry name" value="FHA_DOMAIN"/>
    <property type="match status" value="1"/>
</dbReference>
<name>A0A5P1F8U1_ASPOF</name>
<dbReference type="SUPFAM" id="SSF49879">
    <property type="entry name" value="SMAD/FHA domain"/>
    <property type="match status" value="1"/>
</dbReference>
<dbReference type="InterPro" id="IPR008984">
    <property type="entry name" value="SMAD_FHA_dom_sf"/>
</dbReference>
<dbReference type="SMART" id="SM00240">
    <property type="entry name" value="FHA"/>
    <property type="match status" value="1"/>
</dbReference>
<dbReference type="EMBL" id="CM007384">
    <property type="protein sequence ID" value="ONK73817.1"/>
    <property type="molecule type" value="Genomic_DNA"/>
</dbReference>
<dbReference type="InterPro" id="IPR025999">
    <property type="entry name" value="MCRS_N"/>
</dbReference>
<dbReference type="PANTHER" id="PTHR13233">
    <property type="entry name" value="MICROSPHERULE PROTEIN 1"/>
    <property type="match status" value="1"/>
</dbReference>
<dbReference type="InterPro" id="IPR000253">
    <property type="entry name" value="FHA_dom"/>
</dbReference>
<gene>
    <name evidence="3" type="ORF">A4U43_C04F35690</name>
</gene>
<evidence type="ECO:0000313" key="4">
    <source>
        <dbReference type="Proteomes" id="UP000243459"/>
    </source>
</evidence>
<dbReference type="CDD" id="cd22687">
    <property type="entry name" value="FHA_MCRS1"/>
    <property type="match status" value="1"/>
</dbReference>
<dbReference type="Gramene" id="ONK73817">
    <property type="protein sequence ID" value="ONK73817"/>
    <property type="gene ID" value="A4U43_C04F35690"/>
</dbReference>
<protein>
    <recommendedName>
        <fullName evidence="2">FHA domain-containing protein</fullName>
    </recommendedName>
</protein>
<evidence type="ECO:0000313" key="3">
    <source>
        <dbReference type="EMBL" id="ONK73817.1"/>
    </source>
</evidence>
<dbReference type="PANTHER" id="PTHR13233:SF0">
    <property type="entry name" value="MICROSPHERULE PROTEIN 1"/>
    <property type="match status" value="1"/>
</dbReference>
<dbReference type="GO" id="GO:0002151">
    <property type="term" value="F:G-quadruplex RNA binding"/>
    <property type="evidence" value="ECO:0007669"/>
    <property type="project" value="InterPro"/>
</dbReference>
<dbReference type="Gene3D" id="2.60.200.20">
    <property type="match status" value="1"/>
</dbReference>
<dbReference type="GO" id="GO:0071339">
    <property type="term" value="C:MLL1 complex"/>
    <property type="evidence" value="ECO:0007669"/>
    <property type="project" value="InterPro"/>
</dbReference>